<keyword evidence="2" id="KW-1185">Reference proteome</keyword>
<comment type="caution">
    <text evidence="1">The sequence shown here is derived from an EMBL/GenBank/DDBJ whole genome shotgun (WGS) entry which is preliminary data.</text>
</comment>
<reference evidence="1 2" key="1">
    <citation type="journal article" date="2019" name="Sci. Rep.">
        <title>Orb-weaving spider Araneus ventricosus genome elucidates the spidroin gene catalogue.</title>
        <authorList>
            <person name="Kono N."/>
            <person name="Nakamura H."/>
            <person name="Ohtoshi R."/>
            <person name="Moran D.A.P."/>
            <person name="Shinohara A."/>
            <person name="Yoshida Y."/>
            <person name="Fujiwara M."/>
            <person name="Mori M."/>
            <person name="Tomita M."/>
            <person name="Arakawa K."/>
        </authorList>
    </citation>
    <scope>NUCLEOTIDE SEQUENCE [LARGE SCALE GENOMIC DNA]</scope>
</reference>
<dbReference type="EMBL" id="BGPR01025517">
    <property type="protein sequence ID" value="GBN94470.1"/>
    <property type="molecule type" value="Genomic_DNA"/>
</dbReference>
<name>A0A4Y2T3I1_ARAVE</name>
<accession>A0A4Y2T3I1</accession>
<dbReference type="Proteomes" id="UP000499080">
    <property type="component" value="Unassembled WGS sequence"/>
</dbReference>
<organism evidence="1 2">
    <name type="scientific">Araneus ventricosus</name>
    <name type="common">Orbweaver spider</name>
    <name type="synonym">Epeira ventricosa</name>
    <dbReference type="NCBI Taxonomy" id="182803"/>
    <lineage>
        <taxon>Eukaryota</taxon>
        <taxon>Metazoa</taxon>
        <taxon>Ecdysozoa</taxon>
        <taxon>Arthropoda</taxon>
        <taxon>Chelicerata</taxon>
        <taxon>Arachnida</taxon>
        <taxon>Araneae</taxon>
        <taxon>Araneomorphae</taxon>
        <taxon>Entelegynae</taxon>
        <taxon>Araneoidea</taxon>
        <taxon>Araneidae</taxon>
        <taxon>Araneus</taxon>
    </lineage>
</organism>
<dbReference type="AlphaFoldDB" id="A0A4Y2T3I1"/>
<protein>
    <submittedName>
        <fullName evidence="1">Uncharacterized protein</fullName>
    </submittedName>
</protein>
<evidence type="ECO:0000313" key="2">
    <source>
        <dbReference type="Proteomes" id="UP000499080"/>
    </source>
</evidence>
<sequence>ISATTEFSGALLKFLRREATPESLPGTLQNRAASRRKADSLHFLLVSDSQESDCCVRELAVLHDVHSGEIEETELKKGAERAALVYHWHPQIEASLCETKDQY</sequence>
<gene>
    <name evidence="1" type="ORF">AVEN_606_1</name>
</gene>
<proteinExistence type="predicted"/>
<evidence type="ECO:0000313" key="1">
    <source>
        <dbReference type="EMBL" id="GBN94470.1"/>
    </source>
</evidence>
<feature type="non-terminal residue" evidence="1">
    <location>
        <position position="1"/>
    </location>
</feature>